<dbReference type="Pfam" id="PF13507">
    <property type="entry name" value="GATase_5"/>
    <property type="match status" value="1"/>
</dbReference>
<dbReference type="PROSITE" id="PS51273">
    <property type="entry name" value="GATASE_TYPE_1"/>
    <property type="match status" value="1"/>
</dbReference>
<comment type="caution">
    <text evidence="20">The sequence shown here is derived from an EMBL/GenBank/DDBJ whole genome shotgun (WGS) entry which is preliminary data.</text>
</comment>
<evidence type="ECO:0000256" key="5">
    <source>
        <dbReference type="ARBA" id="ARBA00022598"/>
    </source>
</evidence>
<dbReference type="InterPro" id="IPR010073">
    <property type="entry name" value="PurL_large"/>
</dbReference>
<keyword evidence="8" id="KW-0658">Purine biosynthesis</keyword>
<dbReference type="InterPro" id="IPR041609">
    <property type="entry name" value="PurL_linker"/>
</dbReference>
<dbReference type="InterPro" id="IPR055181">
    <property type="entry name" value="FGAR-AT_PurM_N-like"/>
</dbReference>
<keyword evidence="9" id="KW-0067">ATP-binding</keyword>
<evidence type="ECO:0000256" key="6">
    <source>
        <dbReference type="ARBA" id="ARBA00022723"/>
    </source>
</evidence>
<organism evidence="20 21">
    <name type="scientific">Linnemannia gamsii</name>
    <dbReference type="NCBI Taxonomy" id="64522"/>
    <lineage>
        <taxon>Eukaryota</taxon>
        <taxon>Fungi</taxon>
        <taxon>Fungi incertae sedis</taxon>
        <taxon>Mucoromycota</taxon>
        <taxon>Mortierellomycotina</taxon>
        <taxon>Mortierellomycetes</taxon>
        <taxon>Mortierellales</taxon>
        <taxon>Mortierellaceae</taxon>
        <taxon>Linnemannia</taxon>
    </lineage>
</organism>
<dbReference type="Pfam" id="PF18076">
    <property type="entry name" value="FGAR-AT_N"/>
    <property type="match status" value="1"/>
</dbReference>
<evidence type="ECO:0000313" key="20">
    <source>
        <dbReference type="EMBL" id="KAG0320393.1"/>
    </source>
</evidence>
<evidence type="ECO:0000256" key="12">
    <source>
        <dbReference type="ARBA" id="ARBA00029823"/>
    </source>
</evidence>
<dbReference type="SUPFAM" id="SSF55326">
    <property type="entry name" value="PurM N-terminal domain-like"/>
    <property type="match status" value="2"/>
</dbReference>
<dbReference type="InterPro" id="IPR040707">
    <property type="entry name" value="FGAR-AT_N"/>
</dbReference>
<feature type="domain" description="PurM-like C-terminal" evidence="16">
    <location>
        <begin position="461"/>
        <end position="614"/>
    </location>
</feature>
<evidence type="ECO:0000256" key="3">
    <source>
        <dbReference type="ARBA" id="ARBA00012747"/>
    </source>
</evidence>
<dbReference type="NCBIfam" id="NF003672">
    <property type="entry name" value="PRK05297.1"/>
    <property type="match status" value="1"/>
</dbReference>
<evidence type="ECO:0000256" key="8">
    <source>
        <dbReference type="ARBA" id="ARBA00022755"/>
    </source>
</evidence>
<keyword evidence="21" id="KW-1185">Reference proteome</keyword>
<dbReference type="GO" id="GO:0006189">
    <property type="term" value="P:'de novo' IMP biosynthetic process"/>
    <property type="evidence" value="ECO:0007669"/>
    <property type="project" value="InterPro"/>
</dbReference>
<dbReference type="PANTHER" id="PTHR10099:SF1">
    <property type="entry name" value="PHOSPHORIBOSYLFORMYLGLYCINAMIDINE SYNTHASE"/>
    <property type="match status" value="1"/>
</dbReference>
<accession>A0A9P6RHF7</accession>
<evidence type="ECO:0000256" key="10">
    <source>
        <dbReference type="ARBA" id="ARBA00022842"/>
    </source>
</evidence>
<keyword evidence="5" id="KW-0436">Ligase</keyword>
<dbReference type="Proteomes" id="UP000823405">
    <property type="component" value="Unassembled WGS sequence"/>
</dbReference>
<dbReference type="Pfam" id="PF02769">
    <property type="entry name" value="AIRS_C"/>
    <property type="match status" value="2"/>
</dbReference>
<dbReference type="Pfam" id="PF18072">
    <property type="entry name" value="FGAR-AT_linker"/>
    <property type="match status" value="1"/>
</dbReference>
<dbReference type="InterPro" id="IPR036921">
    <property type="entry name" value="PurM-like_N_sf"/>
</dbReference>
<dbReference type="EMBL" id="JAAAIN010000103">
    <property type="protein sequence ID" value="KAG0320393.1"/>
    <property type="molecule type" value="Genomic_DNA"/>
</dbReference>
<feature type="domain" description="PurM-like C-terminal" evidence="16">
    <location>
        <begin position="856"/>
        <end position="1019"/>
    </location>
</feature>
<dbReference type="Gene3D" id="3.30.1330.10">
    <property type="entry name" value="PurM-like, N-terminal domain"/>
    <property type="match status" value="2"/>
</dbReference>
<dbReference type="CDD" id="cd01740">
    <property type="entry name" value="GATase1_FGAR_AT"/>
    <property type="match status" value="1"/>
</dbReference>
<dbReference type="SUPFAM" id="SSF82697">
    <property type="entry name" value="PurS-like"/>
    <property type="match status" value="1"/>
</dbReference>
<evidence type="ECO:0000259" key="19">
    <source>
        <dbReference type="Pfam" id="PF22689"/>
    </source>
</evidence>
<comment type="catalytic activity">
    <reaction evidence="14">
        <text>N(2)-formyl-N(1)-(5-phospho-beta-D-ribosyl)glycinamide + L-glutamine + ATP + H2O = 2-formamido-N(1)-(5-O-phospho-beta-D-ribosyl)acetamidine + L-glutamate + ADP + phosphate + H(+)</text>
        <dbReference type="Rhea" id="RHEA:17129"/>
        <dbReference type="ChEBI" id="CHEBI:15377"/>
        <dbReference type="ChEBI" id="CHEBI:15378"/>
        <dbReference type="ChEBI" id="CHEBI:29985"/>
        <dbReference type="ChEBI" id="CHEBI:30616"/>
        <dbReference type="ChEBI" id="CHEBI:43474"/>
        <dbReference type="ChEBI" id="CHEBI:58359"/>
        <dbReference type="ChEBI" id="CHEBI:147286"/>
        <dbReference type="ChEBI" id="CHEBI:147287"/>
        <dbReference type="ChEBI" id="CHEBI:456216"/>
        <dbReference type="EC" id="6.3.5.3"/>
    </reaction>
</comment>
<evidence type="ECO:0000256" key="9">
    <source>
        <dbReference type="ARBA" id="ARBA00022840"/>
    </source>
</evidence>
<feature type="domain" description="FGAR-AT PurM N-terminal-like" evidence="19">
    <location>
        <begin position="676"/>
        <end position="835"/>
    </location>
</feature>
<keyword evidence="10" id="KW-0460">Magnesium</keyword>
<dbReference type="NCBIfam" id="TIGR01735">
    <property type="entry name" value="FGAM_synt"/>
    <property type="match status" value="1"/>
</dbReference>
<dbReference type="GO" id="GO:0005737">
    <property type="term" value="C:cytoplasm"/>
    <property type="evidence" value="ECO:0007669"/>
    <property type="project" value="TreeGrafter"/>
</dbReference>
<dbReference type="InterPro" id="IPR029062">
    <property type="entry name" value="Class_I_gatase-like"/>
</dbReference>
<evidence type="ECO:0000256" key="13">
    <source>
        <dbReference type="ARBA" id="ARBA00032632"/>
    </source>
</evidence>
<evidence type="ECO:0000256" key="14">
    <source>
        <dbReference type="ARBA" id="ARBA00052585"/>
    </source>
</evidence>
<evidence type="ECO:0000259" key="18">
    <source>
        <dbReference type="Pfam" id="PF18076"/>
    </source>
</evidence>
<dbReference type="InterPro" id="IPR036676">
    <property type="entry name" value="PurM-like_C_sf"/>
</dbReference>
<dbReference type="FunFam" id="1.10.8.750:FF:000002">
    <property type="entry name" value="Phosphoribosylformylglycinamidine synthase"/>
    <property type="match status" value="1"/>
</dbReference>
<evidence type="ECO:0000256" key="15">
    <source>
        <dbReference type="ARBA" id="ARBA00071729"/>
    </source>
</evidence>
<dbReference type="SUPFAM" id="SSF109736">
    <property type="entry name" value="FGAM synthase PurL, linker domain"/>
    <property type="match status" value="1"/>
</dbReference>
<dbReference type="GO" id="GO:0046872">
    <property type="term" value="F:metal ion binding"/>
    <property type="evidence" value="ECO:0007669"/>
    <property type="project" value="UniProtKB-KW"/>
</dbReference>
<evidence type="ECO:0000256" key="2">
    <source>
        <dbReference type="ARBA" id="ARBA00008608"/>
    </source>
</evidence>
<feature type="domain" description="Phosphoribosylformylglycinamidine synthase N-terminal" evidence="18">
    <location>
        <begin position="38"/>
        <end position="163"/>
    </location>
</feature>
<feature type="domain" description="Phosphoribosylformylglycinamidine synthase linker" evidence="17">
    <location>
        <begin position="183"/>
        <end position="232"/>
    </location>
</feature>
<dbReference type="FunFam" id="3.90.650.10:FF:000024">
    <property type="entry name" value="Phosphoribosylformylglycinamidine synthase"/>
    <property type="match status" value="1"/>
</dbReference>
<evidence type="ECO:0000256" key="4">
    <source>
        <dbReference type="ARBA" id="ARBA00022490"/>
    </source>
</evidence>
<dbReference type="FunFam" id="3.40.50.880:FF:000008">
    <property type="entry name" value="Phosphoribosylformylglycinamidine synthase"/>
    <property type="match status" value="1"/>
</dbReference>
<dbReference type="OrthoDB" id="6666987at2759"/>
<evidence type="ECO:0000259" key="16">
    <source>
        <dbReference type="Pfam" id="PF02769"/>
    </source>
</evidence>
<sequence>MTHFSYFPGALALSNFRCTQLLTMLQAVDPNIVTVRARYLHLVHSTVPLTSDESARIEALLHYGELGRDEDPQKGEDFLVIPRFGTISPWASKATEIARHCGLHTVHRIERGVEYRVLLKAGSLWFGGNQTLSEKTRAAIAEVLHDRMTQTVVASRADAQHLFDELPAQPLQSIDLGQGRQALEEANLALGLALTADEMDYLMAAFGQLGRNPTDVELMMFAQANSEHCRHKIFNARWTIDGEPQDHSLFEMIKNTHALHPQGTIVAYSDNAAVMAGAPAQRWFAQGESQCYQRSEGLVHTLMKVETHNHPTAISPFQGAATGAGGEIRDEGATGRGARPKAGLAGFSVSNLHLPGAVAAWEDTRDGAPSSTGNATDQPMPYGRPSQIASPLQIMIDGPLGAAAFNNEFGRPNLGGYFRVYEQNIAQRMRGYHKPIMIAGGIGSIADELTHKIDFPAKTLLVQIGGPGMRIGMGGGAASSMATGANTAELDFDSVQRGNPEMQRRAQEVINACWQLGTDNPILSIHDVGAGGLSNALPELVEGAKKGARFELKAVPLEESGLSPREIWSNEAQERYVLAISPAALKAFEAMCLRERCPFAVVGVATDEQHLQLVDVKRPAPAAQPVDLPLDVLFGKAPQMQRQASRTQPLLAPLELTGLALAEIAVAVLKHPSVASKSFLITIGDRTVGGLSVRDQMVGPWQVPVADCAITALDYAGYRGEAMTMAERAPLAVINAPASGRIALGEAITNLAAAPIAALAEVKLSANWMAACGSPGEDAALYDTVRAIGLELCPALGISIPVGKDSLSMRTQWQDNGIDKEVTSPVSLIISAFAPVTDIRHHLTPQLRRAEEKGDSVLIAIDLGRARHRLGGSILAQVTQQVGDTTPDLDDAQDLQRFFAAIQQLNAQRKLLAYHDRSDGGFFTTVCEMAFAGHLGVSLNIDMLMLEAGHEADYGDAKNWAQQIAGRREEQTLRALFTEELGAVIQVRTQDRDAVFALLREHGLAACSHVIGKPNAEDTIEIWRDTKKIFSASRAELQRAWSEPSWRIARLRDNPLCADSEYDALLATEDPGLSTQLSFNPSDDIAAPFIATGVRPRVAILREQGVNSHLEMAYAFDRAGFAAHDVHMSDLLAGRATLSEFTGLVACGGFSYGDVLGAGEGWAKTIQFNTALAAMFAEFFTRGDTFALGVCNGCQMMSALAAMIPGAHAWPKFTRNKSEQFEARLSLVEIQPSPSLFFAGMAGSRLPVAVAHGEGYADFSQQGNMDEMNHHLAALRYIDHDGTPTERYPFNPNGSPTGLTGATTPDGRFTVLMPHPERVFRTVQMSWHPDHWAEESPWLRIFRNARRWLG</sequence>
<evidence type="ECO:0000256" key="7">
    <source>
        <dbReference type="ARBA" id="ARBA00022741"/>
    </source>
</evidence>
<comment type="pathway">
    <text evidence="1">Purine metabolism; IMP biosynthesis via de novo pathway; 5-amino-1-(5-phospho-D-ribosyl)imidazole from N(2)-formyl-N(1)-(5-phospho-D-ribosyl)glycinamide: step 1/2.</text>
</comment>
<dbReference type="EC" id="6.3.5.3" evidence="3"/>
<proteinExistence type="inferred from homology"/>
<evidence type="ECO:0000259" key="17">
    <source>
        <dbReference type="Pfam" id="PF18072"/>
    </source>
</evidence>
<dbReference type="Gene3D" id="3.90.650.10">
    <property type="entry name" value="PurM-like C-terminal domain"/>
    <property type="match status" value="2"/>
</dbReference>
<dbReference type="GO" id="GO:0005524">
    <property type="term" value="F:ATP binding"/>
    <property type="evidence" value="ECO:0007669"/>
    <property type="project" value="UniProtKB-KW"/>
</dbReference>
<evidence type="ECO:0000256" key="11">
    <source>
        <dbReference type="ARBA" id="ARBA00022962"/>
    </source>
</evidence>
<dbReference type="Gene3D" id="1.10.8.750">
    <property type="entry name" value="Phosphoribosylformylglycinamidine synthase, linker domain"/>
    <property type="match status" value="1"/>
</dbReference>
<dbReference type="HAMAP" id="MF_00419">
    <property type="entry name" value="PurL_1"/>
    <property type="match status" value="1"/>
</dbReference>
<keyword evidence="11" id="KW-0315">Glutamine amidotransferase</keyword>
<dbReference type="CDD" id="cd02204">
    <property type="entry name" value="PurL_repeat2"/>
    <property type="match status" value="1"/>
</dbReference>
<dbReference type="SUPFAM" id="SSF52317">
    <property type="entry name" value="Class I glutamine amidotransferase-like"/>
    <property type="match status" value="1"/>
</dbReference>
<dbReference type="Gene3D" id="3.40.50.880">
    <property type="match status" value="1"/>
</dbReference>
<name>A0A9P6RHF7_9FUNG</name>
<dbReference type="InterPro" id="IPR010918">
    <property type="entry name" value="PurM-like_C_dom"/>
</dbReference>
<evidence type="ECO:0000256" key="1">
    <source>
        <dbReference type="ARBA" id="ARBA00004920"/>
    </source>
</evidence>
<protein>
    <recommendedName>
        <fullName evidence="15">Phosphoribosylformylglycinamidine synthase</fullName>
        <ecNumber evidence="3">6.3.5.3</ecNumber>
    </recommendedName>
    <alternativeName>
        <fullName evidence="13">Formylglycinamide ribonucleotide amidotransferase</fullName>
    </alternativeName>
    <alternativeName>
        <fullName evidence="12">Formylglycinamide ribotide amidotransferase</fullName>
    </alternativeName>
</protein>
<dbReference type="CDD" id="cd02203">
    <property type="entry name" value="PurL_repeat1"/>
    <property type="match status" value="1"/>
</dbReference>
<dbReference type="SMART" id="SM01211">
    <property type="entry name" value="GATase_5"/>
    <property type="match status" value="1"/>
</dbReference>
<gene>
    <name evidence="20" type="ORF">BGZ97_000210</name>
</gene>
<keyword evidence="6" id="KW-0479">Metal-binding</keyword>
<dbReference type="Pfam" id="PF22689">
    <property type="entry name" value="FGAR-AT_PurM_N-like"/>
    <property type="match status" value="1"/>
</dbReference>
<dbReference type="GO" id="GO:0004642">
    <property type="term" value="F:phosphoribosylformylglycinamidine synthase activity"/>
    <property type="evidence" value="ECO:0007669"/>
    <property type="project" value="UniProtKB-EC"/>
</dbReference>
<evidence type="ECO:0000313" key="21">
    <source>
        <dbReference type="Proteomes" id="UP000823405"/>
    </source>
</evidence>
<keyword evidence="4" id="KW-0963">Cytoplasm</keyword>
<dbReference type="FunFam" id="3.30.1330.10:FF:000005">
    <property type="entry name" value="Phosphoribosylformylglycinamidine synthase"/>
    <property type="match status" value="1"/>
</dbReference>
<dbReference type="PANTHER" id="PTHR10099">
    <property type="entry name" value="PHOSPHORIBOSYLFORMYLGLYCINAMIDINE SYNTHASE"/>
    <property type="match status" value="1"/>
</dbReference>
<comment type="similarity">
    <text evidence="2">In the N-terminal section; belongs to the FGAMS family.</text>
</comment>
<dbReference type="InterPro" id="IPR036604">
    <property type="entry name" value="PurS-like_sf"/>
</dbReference>
<reference evidence="20" key="1">
    <citation type="journal article" date="2020" name="Fungal Divers.">
        <title>Resolving the Mortierellaceae phylogeny through synthesis of multi-gene phylogenetics and phylogenomics.</title>
        <authorList>
            <person name="Vandepol N."/>
            <person name="Liber J."/>
            <person name="Desiro A."/>
            <person name="Na H."/>
            <person name="Kennedy M."/>
            <person name="Barry K."/>
            <person name="Grigoriev I.V."/>
            <person name="Miller A.N."/>
            <person name="O'Donnell K."/>
            <person name="Stajich J.E."/>
            <person name="Bonito G."/>
        </authorList>
    </citation>
    <scope>NUCLEOTIDE SEQUENCE</scope>
    <source>
        <strain evidence="20">NVP60</strain>
    </source>
</reference>
<dbReference type="SUPFAM" id="SSF56042">
    <property type="entry name" value="PurM C-terminal domain-like"/>
    <property type="match status" value="2"/>
</dbReference>
<keyword evidence="7" id="KW-0547">Nucleotide-binding</keyword>